<keyword evidence="4" id="KW-1185">Reference proteome</keyword>
<feature type="domain" description="Fibronectin type-III" evidence="2">
    <location>
        <begin position="460"/>
        <end position="544"/>
    </location>
</feature>
<accession>A0AAV2JSP7</accession>
<dbReference type="PANTHER" id="PTHR47135:SF1">
    <property type="entry name" value="FIBRONECTIN TYPE III DOMAIN-CONTAINING PROTEIN 7"/>
    <property type="match status" value="1"/>
</dbReference>
<dbReference type="PROSITE" id="PS50853">
    <property type="entry name" value="FN3"/>
    <property type="match status" value="3"/>
</dbReference>
<reference evidence="3 4" key="1">
    <citation type="submission" date="2024-04" db="EMBL/GenBank/DDBJ databases">
        <authorList>
            <person name="Waldvogel A.-M."/>
            <person name="Schoenle A."/>
        </authorList>
    </citation>
    <scope>NUCLEOTIDE SEQUENCE [LARGE SCALE GENOMIC DNA]</scope>
</reference>
<evidence type="ECO:0000313" key="4">
    <source>
        <dbReference type="Proteomes" id="UP001497482"/>
    </source>
</evidence>
<name>A0AAV2JSP7_KNICA</name>
<feature type="domain" description="Fibronectin type-III" evidence="2">
    <location>
        <begin position="25"/>
        <end position="114"/>
    </location>
</feature>
<sequence length="818" mass="88254">MGTGHAILLPILLLVTVVEICAAQNDMTLSVYTVTSKSLTLKWTKVPGASFYKLEATPKNSPQGQVFVQFDQNTILGSIISLSPNTQYTVKIEAMDELMTVLASAETDTSTAPEIPVISTTYSKSSQSITVEFPEVTGATAYILRAESQLLVGDFFFSEARVSGSPGTIEGLQPFTEYKISIMSENAVGRSQPSYPTDQRTVIVAPNLNISSPTSTSILASWDPVDHADLYTFVIIQEGTNIRMDISANKTTLELNNLQPGTNYNIKAQAQDADGRPGDDQTFVQITRPATPDAPNVLVNSGRTGMLVYWGAQQGATTYTVWSTNNQTCNHTVYSSCYIGPVECGQKQSLTVTAYNSAGPSSPSLPGEYLTYPCPANNTRVEEYEPGNCSIRWDNVYLAEFYLVYVKGNDGKEESCNTTVTSCPFNCSCGHTFIAIVVPHNSVGGSPVIELLNYTTLPCCPETVNVTLVSSETVEIEWSEVSGAELYQVTAEETETIHCNDTETICALSDLECDSTYSIKVTPCNELRGCNTTCKAHTQQTAPCPPVIVNITQMNTTRYSVYFSTPNREGTTYIITASASGTAPRVCRSTGNSCELTNLPCGTVFKVLGVAESNVAGKSIPGYEKILETGPCCPQNVVVTQVTLAMTNVSWTPATGARSFVTSLLSRRGDAKCHTVDDSCLMGCITCGTNYSVSIEAISSTGHMSECHYKGFSSSPCCPTNIKIQRLPNSANLRVSWRSLGPQIYNHSVELTEQSANLSCVATPGSRYCDIMENTCGNVYTVLVSPVLPDGTKTDFCQERTYSVPCPGGVDMMMNING</sequence>
<dbReference type="AlphaFoldDB" id="A0AAV2JSP7"/>
<dbReference type="InterPro" id="IPR036116">
    <property type="entry name" value="FN3_sf"/>
</dbReference>
<evidence type="ECO:0000259" key="2">
    <source>
        <dbReference type="PROSITE" id="PS50853"/>
    </source>
</evidence>
<dbReference type="CDD" id="cd00063">
    <property type="entry name" value="FN3"/>
    <property type="match status" value="3"/>
</dbReference>
<dbReference type="SUPFAM" id="SSF49265">
    <property type="entry name" value="Fibronectin type III"/>
    <property type="match status" value="5"/>
</dbReference>
<keyword evidence="1" id="KW-0732">Signal</keyword>
<evidence type="ECO:0000256" key="1">
    <source>
        <dbReference type="SAM" id="SignalP"/>
    </source>
</evidence>
<dbReference type="InterPro" id="IPR013783">
    <property type="entry name" value="Ig-like_fold"/>
</dbReference>
<organism evidence="3 4">
    <name type="scientific">Knipowitschia caucasica</name>
    <name type="common">Caucasian dwarf goby</name>
    <name type="synonym">Pomatoschistus caucasicus</name>
    <dbReference type="NCBI Taxonomy" id="637954"/>
    <lineage>
        <taxon>Eukaryota</taxon>
        <taxon>Metazoa</taxon>
        <taxon>Chordata</taxon>
        <taxon>Craniata</taxon>
        <taxon>Vertebrata</taxon>
        <taxon>Euteleostomi</taxon>
        <taxon>Actinopterygii</taxon>
        <taxon>Neopterygii</taxon>
        <taxon>Teleostei</taxon>
        <taxon>Neoteleostei</taxon>
        <taxon>Acanthomorphata</taxon>
        <taxon>Gobiaria</taxon>
        <taxon>Gobiiformes</taxon>
        <taxon>Gobioidei</taxon>
        <taxon>Gobiidae</taxon>
        <taxon>Gobiinae</taxon>
        <taxon>Knipowitschia</taxon>
    </lineage>
</organism>
<feature type="signal peptide" evidence="1">
    <location>
        <begin position="1"/>
        <end position="23"/>
    </location>
</feature>
<protein>
    <recommendedName>
        <fullName evidence="2">Fibronectin type-III domain-containing protein</fullName>
    </recommendedName>
</protein>
<feature type="domain" description="Fibronectin type-III" evidence="2">
    <location>
        <begin position="204"/>
        <end position="294"/>
    </location>
</feature>
<dbReference type="EMBL" id="OZ035836">
    <property type="protein sequence ID" value="CAL1579783.1"/>
    <property type="molecule type" value="Genomic_DNA"/>
</dbReference>
<dbReference type="Gene3D" id="2.60.40.10">
    <property type="entry name" value="Immunoglobulins"/>
    <property type="match status" value="4"/>
</dbReference>
<evidence type="ECO:0000313" key="3">
    <source>
        <dbReference type="EMBL" id="CAL1579783.1"/>
    </source>
</evidence>
<gene>
    <name evidence="3" type="ORF">KC01_LOCUS10756</name>
</gene>
<feature type="chain" id="PRO_5043808164" description="Fibronectin type-III domain-containing protein" evidence="1">
    <location>
        <begin position="24"/>
        <end position="818"/>
    </location>
</feature>
<proteinExistence type="predicted"/>
<dbReference type="PANTHER" id="PTHR47135">
    <property type="entry name" value="FIBRONECTIN TYPE III DOMAIN-CONTAINING PROTEIN 7"/>
    <property type="match status" value="1"/>
</dbReference>
<dbReference type="Pfam" id="PF00041">
    <property type="entry name" value="fn3"/>
    <property type="match status" value="1"/>
</dbReference>
<dbReference type="SMART" id="SM00060">
    <property type="entry name" value="FN3"/>
    <property type="match status" value="7"/>
</dbReference>
<dbReference type="InterPro" id="IPR003961">
    <property type="entry name" value="FN3_dom"/>
</dbReference>
<dbReference type="Proteomes" id="UP001497482">
    <property type="component" value="Chromosome 14"/>
</dbReference>